<dbReference type="Proteomes" id="UP000520156">
    <property type="component" value="Unassembled WGS sequence"/>
</dbReference>
<evidence type="ECO:0000313" key="4">
    <source>
        <dbReference type="EMBL" id="MBC2650403.1"/>
    </source>
</evidence>
<evidence type="ECO:0000313" key="5">
    <source>
        <dbReference type="Proteomes" id="UP000520156"/>
    </source>
</evidence>
<evidence type="ECO:0000256" key="1">
    <source>
        <dbReference type="ARBA" id="ARBA00006484"/>
    </source>
</evidence>
<accession>A0A7X1KAQ0</accession>
<dbReference type="GO" id="GO:0016491">
    <property type="term" value="F:oxidoreductase activity"/>
    <property type="evidence" value="ECO:0007669"/>
    <property type="project" value="UniProtKB-KW"/>
</dbReference>
<dbReference type="PANTHER" id="PTHR45024">
    <property type="entry name" value="DEHYDROGENASES, SHORT CHAIN"/>
    <property type="match status" value="1"/>
</dbReference>
<dbReference type="InterPro" id="IPR020904">
    <property type="entry name" value="Sc_DH/Rdtase_CS"/>
</dbReference>
<organism evidence="4 5">
    <name type="scientific">Novosphingobium aerophilum</name>
    <dbReference type="NCBI Taxonomy" id="2839843"/>
    <lineage>
        <taxon>Bacteria</taxon>
        <taxon>Pseudomonadati</taxon>
        <taxon>Pseudomonadota</taxon>
        <taxon>Alphaproteobacteria</taxon>
        <taxon>Sphingomonadales</taxon>
        <taxon>Sphingomonadaceae</taxon>
        <taxon>Novosphingobium</taxon>
    </lineage>
</organism>
<dbReference type="EMBL" id="JACLAU010000001">
    <property type="protein sequence ID" value="MBC2650403.1"/>
    <property type="molecule type" value="Genomic_DNA"/>
</dbReference>
<dbReference type="SMART" id="SM00822">
    <property type="entry name" value="PKS_KR"/>
    <property type="match status" value="1"/>
</dbReference>
<dbReference type="Gene3D" id="3.40.50.720">
    <property type="entry name" value="NAD(P)-binding Rossmann-like Domain"/>
    <property type="match status" value="1"/>
</dbReference>
<keyword evidence="2" id="KW-0560">Oxidoreductase</keyword>
<comment type="similarity">
    <text evidence="1">Belongs to the short-chain dehydrogenases/reductases (SDR) family.</text>
</comment>
<dbReference type="PROSITE" id="PS00061">
    <property type="entry name" value="ADH_SHORT"/>
    <property type="match status" value="1"/>
</dbReference>
<comment type="caution">
    <text evidence="4">The sequence shown here is derived from an EMBL/GenBank/DDBJ whole genome shotgun (WGS) entry which is preliminary data.</text>
</comment>
<feature type="domain" description="Ketoreductase" evidence="3">
    <location>
        <begin position="10"/>
        <end position="216"/>
    </location>
</feature>
<gene>
    <name evidence="4" type="ORF">H7F49_01635</name>
</gene>
<dbReference type="SUPFAM" id="SSF51735">
    <property type="entry name" value="NAD(P)-binding Rossmann-fold domains"/>
    <property type="match status" value="1"/>
</dbReference>
<dbReference type="InterPro" id="IPR002347">
    <property type="entry name" value="SDR_fam"/>
</dbReference>
<dbReference type="InterPro" id="IPR051687">
    <property type="entry name" value="Peroxisomal_Beta-Oxidation"/>
</dbReference>
<dbReference type="PANTHER" id="PTHR45024:SF2">
    <property type="entry name" value="SCP2 DOMAIN-CONTAINING PROTEIN"/>
    <property type="match status" value="1"/>
</dbReference>
<dbReference type="AlphaFoldDB" id="A0A7X1KAQ0"/>
<dbReference type="PRINTS" id="PR00081">
    <property type="entry name" value="GDHRDH"/>
</dbReference>
<dbReference type="Pfam" id="PF00106">
    <property type="entry name" value="adh_short"/>
    <property type="match status" value="1"/>
</dbReference>
<protein>
    <submittedName>
        <fullName evidence="4">SDR family NAD(P)-dependent oxidoreductase</fullName>
    </submittedName>
</protein>
<sequence length="309" mass="31423">MTGSLRLDGQVIVVTGAGGGLGRAYVEELARRGARVLANDCHAAALEPVCQAVAAAGGVCLADTHSVAEPGGCVAIVAAALERFGRIDGLVLNAGTIRVAPFAATDSDDLDALLAVHLGGAFHLARAAWPHMAAQGCGRIVFTTSSAGLFGMPQLSAYGAAKGAVAGLMGVLAEEGRDCGIACNAVMPNAASGMTAAIGRSLAGSGGEGPNRWAATAPATFDPRFTAPLVAWLLHPDCPSTHAIYSAALGRIARVFVGVGPGWQGPIDRPPSMEEIAEQWERIGSPDATMTVPENAYDEFRIVAEAAGR</sequence>
<proteinExistence type="inferred from homology"/>
<reference evidence="4 5" key="1">
    <citation type="submission" date="2020-08" db="EMBL/GenBank/DDBJ databases">
        <title>The genome sequence of Novosphingobium flavum 4Y4.</title>
        <authorList>
            <person name="Liu Y."/>
        </authorList>
    </citation>
    <scope>NUCLEOTIDE SEQUENCE [LARGE SCALE GENOMIC DNA]</scope>
    <source>
        <strain evidence="4 5">4Y4</strain>
    </source>
</reference>
<dbReference type="InterPro" id="IPR036291">
    <property type="entry name" value="NAD(P)-bd_dom_sf"/>
</dbReference>
<dbReference type="InterPro" id="IPR057326">
    <property type="entry name" value="KR_dom"/>
</dbReference>
<dbReference type="RefSeq" id="WP_185681802.1">
    <property type="nucleotide sequence ID" value="NZ_JACLAU010000001.1"/>
</dbReference>
<keyword evidence="5" id="KW-1185">Reference proteome</keyword>
<evidence type="ECO:0000259" key="3">
    <source>
        <dbReference type="SMART" id="SM00822"/>
    </source>
</evidence>
<name>A0A7X1KAQ0_9SPHN</name>
<evidence type="ECO:0000256" key="2">
    <source>
        <dbReference type="ARBA" id="ARBA00023002"/>
    </source>
</evidence>